<accession>A0A3R9NWG8</accession>
<feature type="DNA-binding region" description="H-T-H motif" evidence="4">
    <location>
        <begin position="27"/>
        <end position="46"/>
    </location>
</feature>
<evidence type="ECO:0000256" key="3">
    <source>
        <dbReference type="ARBA" id="ARBA00023163"/>
    </source>
</evidence>
<proteinExistence type="predicted"/>
<evidence type="ECO:0000313" key="6">
    <source>
        <dbReference type="EMBL" id="RSL18440.1"/>
    </source>
</evidence>
<dbReference type="GO" id="GO:0003677">
    <property type="term" value="F:DNA binding"/>
    <property type="evidence" value="ECO:0007669"/>
    <property type="project" value="UniProtKB-UniRule"/>
</dbReference>
<dbReference type="AlphaFoldDB" id="A0A3R9NWG8"/>
<dbReference type="Pfam" id="PF16925">
    <property type="entry name" value="TetR_C_13"/>
    <property type="match status" value="1"/>
</dbReference>
<organism evidence="6 7">
    <name type="scientific">Edaphobacter aggregans</name>
    <dbReference type="NCBI Taxonomy" id="570835"/>
    <lineage>
        <taxon>Bacteria</taxon>
        <taxon>Pseudomonadati</taxon>
        <taxon>Acidobacteriota</taxon>
        <taxon>Terriglobia</taxon>
        <taxon>Terriglobales</taxon>
        <taxon>Acidobacteriaceae</taxon>
        <taxon>Edaphobacter</taxon>
    </lineage>
</organism>
<comment type="caution">
    <text evidence="6">The sequence shown here is derived from an EMBL/GenBank/DDBJ whole genome shotgun (WGS) entry which is preliminary data.</text>
</comment>
<dbReference type="OrthoDB" id="9812484at2"/>
<gene>
    <name evidence="6" type="ORF">EDE15_4011</name>
</gene>
<evidence type="ECO:0000256" key="1">
    <source>
        <dbReference type="ARBA" id="ARBA00023015"/>
    </source>
</evidence>
<evidence type="ECO:0000256" key="2">
    <source>
        <dbReference type="ARBA" id="ARBA00023125"/>
    </source>
</evidence>
<dbReference type="Gene3D" id="1.10.357.10">
    <property type="entry name" value="Tetracycline Repressor, domain 2"/>
    <property type="match status" value="1"/>
</dbReference>
<dbReference type="Pfam" id="PF00440">
    <property type="entry name" value="TetR_N"/>
    <property type="match status" value="1"/>
</dbReference>
<evidence type="ECO:0000256" key="4">
    <source>
        <dbReference type="PROSITE-ProRule" id="PRU00335"/>
    </source>
</evidence>
<evidence type="ECO:0000259" key="5">
    <source>
        <dbReference type="PROSITE" id="PS50977"/>
    </source>
</evidence>
<dbReference type="RefSeq" id="WP_125486805.1">
    <property type="nucleotide sequence ID" value="NZ_RSDW01000001.1"/>
</dbReference>
<dbReference type="InterPro" id="IPR011075">
    <property type="entry name" value="TetR_C"/>
</dbReference>
<dbReference type="InterPro" id="IPR009057">
    <property type="entry name" value="Homeodomain-like_sf"/>
</dbReference>
<protein>
    <submittedName>
        <fullName evidence="6">TetR family transcriptional regulator</fullName>
    </submittedName>
</protein>
<keyword evidence="3" id="KW-0804">Transcription</keyword>
<sequence length="198" mass="21843">MATKSTRDHLIDTGLKLMHQQGYNATGLTEILKAADVPKGSFYHHFGSKEDFAAAALERYTTREAKHAASVLIGSKMSPLKRLKQYFIDLVKFYGQKGEIPGCLMGRFSLEIAAVNPQLRKQISATFTHWQHTIATVLEQAVAQKELPAGTDPESLAGFLLNGWEGALLRSQAEASDAPLEVFMQIAFDQLLKKHSNA</sequence>
<dbReference type="PANTHER" id="PTHR47506:SF6">
    <property type="entry name" value="HTH-TYPE TRANSCRIPTIONAL REPRESSOR NEMR"/>
    <property type="match status" value="1"/>
</dbReference>
<keyword evidence="7" id="KW-1185">Reference proteome</keyword>
<keyword evidence="2 4" id="KW-0238">DNA-binding</keyword>
<name>A0A3R9NWG8_9BACT</name>
<dbReference type="SUPFAM" id="SSF48498">
    <property type="entry name" value="Tetracyclin repressor-like, C-terminal domain"/>
    <property type="match status" value="1"/>
</dbReference>
<dbReference type="EMBL" id="RSDW01000001">
    <property type="protein sequence ID" value="RSL18440.1"/>
    <property type="molecule type" value="Genomic_DNA"/>
</dbReference>
<dbReference type="PRINTS" id="PR00455">
    <property type="entry name" value="HTHTETR"/>
</dbReference>
<reference evidence="6 7" key="1">
    <citation type="submission" date="2018-12" db="EMBL/GenBank/DDBJ databases">
        <title>Sequencing of bacterial isolates from soil warming experiment in Harvard Forest, Massachusetts, USA.</title>
        <authorList>
            <person name="Deangelis K."/>
        </authorList>
    </citation>
    <scope>NUCLEOTIDE SEQUENCE [LARGE SCALE GENOMIC DNA]</scope>
    <source>
        <strain evidence="6 7">EB153</strain>
    </source>
</reference>
<dbReference type="InterPro" id="IPR001647">
    <property type="entry name" value="HTH_TetR"/>
</dbReference>
<keyword evidence="1" id="KW-0805">Transcription regulation</keyword>
<dbReference type="PANTHER" id="PTHR47506">
    <property type="entry name" value="TRANSCRIPTIONAL REGULATORY PROTEIN"/>
    <property type="match status" value="1"/>
</dbReference>
<dbReference type="InterPro" id="IPR036271">
    <property type="entry name" value="Tet_transcr_reg_TetR-rel_C_sf"/>
</dbReference>
<dbReference type="PROSITE" id="PS50977">
    <property type="entry name" value="HTH_TETR_2"/>
    <property type="match status" value="1"/>
</dbReference>
<evidence type="ECO:0000313" key="7">
    <source>
        <dbReference type="Proteomes" id="UP000269669"/>
    </source>
</evidence>
<feature type="domain" description="HTH tetR-type" evidence="5">
    <location>
        <begin position="4"/>
        <end position="64"/>
    </location>
</feature>
<dbReference type="SUPFAM" id="SSF46689">
    <property type="entry name" value="Homeodomain-like"/>
    <property type="match status" value="1"/>
</dbReference>
<dbReference type="Proteomes" id="UP000269669">
    <property type="component" value="Unassembled WGS sequence"/>
</dbReference>